<evidence type="ECO:0000256" key="6">
    <source>
        <dbReference type="ARBA" id="ARBA00022692"/>
    </source>
</evidence>
<dbReference type="PATRIC" id="fig|320778.3.peg.1571"/>
<evidence type="ECO:0000256" key="12">
    <source>
        <dbReference type="ARBA" id="ARBA00037975"/>
    </source>
</evidence>
<dbReference type="SUPFAM" id="SSF81342">
    <property type="entry name" value="Transmembrane di-heme cytochromes"/>
    <property type="match status" value="1"/>
</dbReference>
<name>A0A0J1HG78_9GAMM</name>
<keyword evidence="7" id="KW-0479">Metal-binding</keyword>
<evidence type="ECO:0000256" key="3">
    <source>
        <dbReference type="ARBA" id="ARBA00022448"/>
    </source>
</evidence>
<feature type="transmembrane region" description="Helical" evidence="13">
    <location>
        <begin position="87"/>
        <end position="106"/>
    </location>
</feature>
<keyword evidence="3" id="KW-0813">Transport</keyword>
<evidence type="ECO:0000256" key="7">
    <source>
        <dbReference type="ARBA" id="ARBA00022723"/>
    </source>
</evidence>
<evidence type="ECO:0000256" key="11">
    <source>
        <dbReference type="ARBA" id="ARBA00023136"/>
    </source>
</evidence>
<feature type="transmembrane region" description="Helical" evidence="13">
    <location>
        <begin position="142"/>
        <end position="163"/>
    </location>
</feature>
<evidence type="ECO:0000256" key="8">
    <source>
        <dbReference type="ARBA" id="ARBA00022982"/>
    </source>
</evidence>
<dbReference type="GO" id="GO:0022904">
    <property type="term" value="P:respiratory electron transport chain"/>
    <property type="evidence" value="ECO:0007669"/>
    <property type="project" value="InterPro"/>
</dbReference>
<evidence type="ECO:0000256" key="4">
    <source>
        <dbReference type="ARBA" id="ARBA00022475"/>
    </source>
</evidence>
<keyword evidence="8" id="KW-0249">Electron transport</keyword>
<dbReference type="AlphaFoldDB" id="A0A0J1HG78"/>
<dbReference type="STRING" id="320778.ABT57_07265"/>
<comment type="cofactor">
    <cofactor evidence="1">
        <name>heme b</name>
        <dbReference type="ChEBI" id="CHEBI:60344"/>
    </cofactor>
</comment>
<keyword evidence="11 13" id="KW-0472">Membrane</keyword>
<dbReference type="EMBL" id="LDOU01000006">
    <property type="protein sequence ID" value="KLV10656.1"/>
    <property type="molecule type" value="Genomic_DNA"/>
</dbReference>
<keyword evidence="4" id="KW-1003">Cell membrane</keyword>
<dbReference type="Proteomes" id="UP000035909">
    <property type="component" value="Unassembled WGS sequence"/>
</dbReference>
<dbReference type="Pfam" id="PF01292">
    <property type="entry name" value="Ni_hydr_CYTB"/>
    <property type="match status" value="1"/>
</dbReference>
<comment type="similarity">
    <text evidence="12">Belongs to the cytochrome b561 family.</text>
</comment>
<dbReference type="InterPro" id="IPR052168">
    <property type="entry name" value="Cytochrome_b561_oxidase"/>
</dbReference>
<dbReference type="PANTHER" id="PTHR30529">
    <property type="entry name" value="CYTOCHROME B561"/>
    <property type="match status" value="1"/>
</dbReference>
<keyword evidence="5" id="KW-0349">Heme</keyword>
<evidence type="ECO:0000256" key="13">
    <source>
        <dbReference type="SAM" id="Phobius"/>
    </source>
</evidence>
<dbReference type="InterPro" id="IPR016174">
    <property type="entry name" value="Di-haem_cyt_TM"/>
</dbReference>
<dbReference type="InterPro" id="IPR011577">
    <property type="entry name" value="Cyt_b561_bac/Ni-Hgenase"/>
</dbReference>
<keyword evidence="10" id="KW-0408">Iron</keyword>
<dbReference type="Gene3D" id="1.20.950.20">
    <property type="entry name" value="Transmembrane di-heme cytochromes, Chain C"/>
    <property type="match status" value="2"/>
</dbReference>
<gene>
    <name evidence="15" type="ORF">ABT57_07265</name>
</gene>
<dbReference type="RefSeq" id="WP_047884511.1">
    <property type="nucleotide sequence ID" value="NZ_CP071326.1"/>
</dbReference>
<dbReference type="GO" id="GO:0009055">
    <property type="term" value="F:electron transfer activity"/>
    <property type="evidence" value="ECO:0007669"/>
    <property type="project" value="InterPro"/>
</dbReference>
<comment type="caution">
    <text evidence="15">The sequence shown here is derived from an EMBL/GenBank/DDBJ whole genome shotgun (WGS) entry which is preliminary data.</text>
</comment>
<dbReference type="GO" id="GO:0046872">
    <property type="term" value="F:metal ion binding"/>
    <property type="evidence" value="ECO:0007669"/>
    <property type="project" value="UniProtKB-KW"/>
</dbReference>
<keyword evidence="16" id="KW-1185">Reference proteome</keyword>
<keyword evidence="9 13" id="KW-1133">Transmembrane helix</keyword>
<reference evidence="15 16" key="1">
    <citation type="submission" date="2015-05" db="EMBL/GenBank/DDBJ databases">
        <title>Photobacterium galathea sp. nov.</title>
        <authorList>
            <person name="Machado H."/>
            <person name="Gram L."/>
        </authorList>
    </citation>
    <scope>NUCLEOTIDE SEQUENCE [LARGE SCALE GENOMIC DNA]</scope>
    <source>
        <strain evidence="15 16">DSM 22954</strain>
    </source>
</reference>
<feature type="domain" description="Cytochrome b561 bacterial/Ni-hydrogenase" evidence="14">
    <location>
        <begin position="6"/>
        <end position="175"/>
    </location>
</feature>
<evidence type="ECO:0000256" key="1">
    <source>
        <dbReference type="ARBA" id="ARBA00001970"/>
    </source>
</evidence>
<organism evidence="15 16">
    <name type="scientific">Photobacterium ganghwense</name>
    <dbReference type="NCBI Taxonomy" id="320778"/>
    <lineage>
        <taxon>Bacteria</taxon>
        <taxon>Pseudomonadati</taxon>
        <taxon>Pseudomonadota</taxon>
        <taxon>Gammaproteobacteria</taxon>
        <taxon>Vibrionales</taxon>
        <taxon>Vibrionaceae</taxon>
        <taxon>Photobacterium</taxon>
    </lineage>
</organism>
<evidence type="ECO:0000256" key="2">
    <source>
        <dbReference type="ARBA" id="ARBA00004651"/>
    </source>
</evidence>
<dbReference type="PANTHER" id="PTHR30529:SF1">
    <property type="entry name" value="CYTOCHROME B561 HOMOLOG 2"/>
    <property type="match status" value="1"/>
</dbReference>
<evidence type="ECO:0000313" key="15">
    <source>
        <dbReference type="EMBL" id="KLV10656.1"/>
    </source>
</evidence>
<sequence>MKQKQVYDPLTVIIHWLTAIVVIGLFAVGFWMVDLNYYSKWYQTAPFWHKSVGICLAIVTVFRLLWKLLAKSPVIEGARWEIVSAKIAHFLLYLMMFGIFMSGYLISTEDGRAIDVFNWFSVPAMGELFPDQSDIAGEIHEYLAYGLIGLAVIHALAALKHHFINKDNTLKKMLGVK</sequence>
<evidence type="ECO:0000259" key="14">
    <source>
        <dbReference type="Pfam" id="PF01292"/>
    </source>
</evidence>
<comment type="subcellular location">
    <subcellularLocation>
        <location evidence="2">Cell membrane</location>
        <topology evidence="2">Multi-pass membrane protein</topology>
    </subcellularLocation>
</comment>
<dbReference type="OrthoDB" id="9793784at2"/>
<evidence type="ECO:0000256" key="10">
    <source>
        <dbReference type="ARBA" id="ARBA00023004"/>
    </source>
</evidence>
<dbReference type="GO" id="GO:0005886">
    <property type="term" value="C:plasma membrane"/>
    <property type="evidence" value="ECO:0007669"/>
    <property type="project" value="UniProtKB-SubCell"/>
</dbReference>
<feature type="transmembrane region" description="Helical" evidence="13">
    <location>
        <begin position="45"/>
        <end position="66"/>
    </location>
</feature>
<proteinExistence type="inferred from homology"/>
<evidence type="ECO:0000256" key="9">
    <source>
        <dbReference type="ARBA" id="ARBA00022989"/>
    </source>
</evidence>
<feature type="transmembrane region" description="Helical" evidence="13">
    <location>
        <begin position="12"/>
        <end position="33"/>
    </location>
</feature>
<evidence type="ECO:0000256" key="5">
    <source>
        <dbReference type="ARBA" id="ARBA00022617"/>
    </source>
</evidence>
<accession>A0A0J1HG78</accession>
<protein>
    <submittedName>
        <fullName evidence="15">Cytochrome B561</fullName>
    </submittedName>
</protein>
<dbReference type="GO" id="GO:0020037">
    <property type="term" value="F:heme binding"/>
    <property type="evidence" value="ECO:0007669"/>
    <property type="project" value="TreeGrafter"/>
</dbReference>
<evidence type="ECO:0000313" key="16">
    <source>
        <dbReference type="Proteomes" id="UP000035909"/>
    </source>
</evidence>
<keyword evidence="6 13" id="KW-0812">Transmembrane</keyword>